<evidence type="ECO:0000313" key="1">
    <source>
        <dbReference type="EMBL" id="GBM20852.1"/>
    </source>
</evidence>
<accession>A0A4Y2DVE0</accession>
<comment type="caution">
    <text evidence="1">The sequence shown here is derived from an EMBL/GenBank/DDBJ whole genome shotgun (WGS) entry which is preliminary data.</text>
</comment>
<evidence type="ECO:0000313" key="2">
    <source>
        <dbReference type="Proteomes" id="UP000499080"/>
    </source>
</evidence>
<protein>
    <submittedName>
        <fullName evidence="1">Uncharacterized protein</fullName>
    </submittedName>
</protein>
<proteinExistence type="predicted"/>
<reference evidence="1 2" key="1">
    <citation type="journal article" date="2019" name="Sci. Rep.">
        <title>Orb-weaving spider Araneus ventricosus genome elucidates the spidroin gene catalogue.</title>
        <authorList>
            <person name="Kono N."/>
            <person name="Nakamura H."/>
            <person name="Ohtoshi R."/>
            <person name="Moran D.A.P."/>
            <person name="Shinohara A."/>
            <person name="Yoshida Y."/>
            <person name="Fujiwara M."/>
            <person name="Mori M."/>
            <person name="Tomita M."/>
            <person name="Arakawa K."/>
        </authorList>
    </citation>
    <scope>NUCLEOTIDE SEQUENCE [LARGE SCALE GENOMIC DNA]</scope>
</reference>
<keyword evidence="2" id="KW-1185">Reference proteome</keyword>
<dbReference type="AlphaFoldDB" id="A0A4Y2DVE0"/>
<dbReference type="EMBL" id="BGPR01000449">
    <property type="protein sequence ID" value="GBM20852.1"/>
    <property type="molecule type" value="Genomic_DNA"/>
</dbReference>
<dbReference type="OrthoDB" id="2311201at2759"/>
<organism evidence="1 2">
    <name type="scientific">Araneus ventricosus</name>
    <name type="common">Orbweaver spider</name>
    <name type="synonym">Epeira ventricosa</name>
    <dbReference type="NCBI Taxonomy" id="182803"/>
    <lineage>
        <taxon>Eukaryota</taxon>
        <taxon>Metazoa</taxon>
        <taxon>Ecdysozoa</taxon>
        <taxon>Arthropoda</taxon>
        <taxon>Chelicerata</taxon>
        <taxon>Arachnida</taxon>
        <taxon>Araneae</taxon>
        <taxon>Araneomorphae</taxon>
        <taxon>Entelegynae</taxon>
        <taxon>Araneoidea</taxon>
        <taxon>Araneidae</taxon>
        <taxon>Araneus</taxon>
    </lineage>
</organism>
<sequence length="115" mass="13022">MHVQYGEQHRVIHRPCFVNRGLPFSGGASVMVWDVCGWRDGTPDTSRDDSDRYLPKHPVDHLHSFMSIVHSDGLEQFQKDNATYASRVAASVSRNTFLTLHFFPDAVGTPLNPQR</sequence>
<name>A0A4Y2DVE0_ARAVE</name>
<dbReference type="Proteomes" id="UP000499080">
    <property type="component" value="Unassembled WGS sequence"/>
</dbReference>
<gene>
    <name evidence="1" type="ORF">AVEN_224102_1</name>
</gene>